<protein>
    <recommendedName>
        <fullName evidence="4">Nuclear pore protein</fullName>
    </recommendedName>
</protein>
<comment type="caution">
    <text evidence="5">The sequence shown here is derived from an EMBL/GenBank/DDBJ whole genome shotgun (WGS) entry which is preliminary data.</text>
</comment>
<reference evidence="5 6" key="1">
    <citation type="journal article" date="2023" name="IScience">
        <title>Expanded male sex-determining region conserved during the evolution of homothallism in the green alga Volvox.</title>
        <authorList>
            <person name="Yamamoto K."/>
            <person name="Matsuzaki R."/>
            <person name="Mahakham W."/>
            <person name="Heman W."/>
            <person name="Sekimoto H."/>
            <person name="Kawachi M."/>
            <person name="Minakuchi Y."/>
            <person name="Toyoda A."/>
            <person name="Nozaki H."/>
        </authorList>
    </citation>
    <scope>NUCLEOTIDE SEQUENCE [LARGE SCALE GENOMIC DNA]</scope>
    <source>
        <strain evidence="5 6">NIES-4468</strain>
    </source>
</reference>
<keyword evidence="4" id="KW-0509">mRNA transport</keyword>
<keyword evidence="4" id="KW-0813">Transport</keyword>
<dbReference type="Proteomes" id="UP001165090">
    <property type="component" value="Unassembled WGS sequence"/>
</dbReference>
<organism evidence="5 6">
    <name type="scientific">Volvox africanus</name>
    <dbReference type="NCBI Taxonomy" id="51714"/>
    <lineage>
        <taxon>Eukaryota</taxon>
        <taxon>Viridiplantae</taxon>
        <taxon>Chlorophyta</taxon>
        <taxon>core chlorophytes</taxon>
        <taxon>Chlorophyceae</taxon>
        <taxon>CS clade</taxon>
        <taxon>Chlamydomonadales</taxon>
        <taxon>Volvocaceae</taxon>
        <taxon>Volvox</taxon>
    </lineage>
</organism>
<keyword evidence="3 4" id="KW-0539">Nucleus</keyword>
<keyword evidence="4" id="KW-0472">Membrane</keyword>
<evidence type="ECO:0000313" key="5">
    <source>
        <dbReference type="EMBL" id="GLI64952.1"/>
    </source>
</evidence>
<evidence type="ECO:0000256" key="2">
    <source>
        <dbReference type="ARBA" id="ARBA00010186"/>
    </source>
</evidence>
<comment type="subcellular location">
    <subcellularLocation>
        <location evidence="1">Nucleus envelope</location>
    </subcellularLocation>
    <subcellularLocation>
        <location evidence="4">Nucleus</location>
        <location evidence="4">Nuclear pore complex</location>
    </subcellularLocation>
</comment>
<keyword evidence="4" id="KW-0906">Nuclear pore complex</keyword>
<evidence type="ECO:0000256" key="3">
    <source>
        <dbReference type="ARBA" id="ARBA00023242"/>
    </source>
</evidence>
<dbReference type="InterPro" id="IPR007231">
    <property type="entry name" value="Nucleoporin_int_Nup93/Nic96"/>
</dbReference>
<dbReference type="PANTHER" id="PTHR11225:SF4">
    <property type="entry name" value="NUCLEAR PORE COMPLEX PROTEIN NUP93"/>
    <property type="match status" value="1"/>
</dbReference>
<evidence type="ECO:0000313" key="6">
    <source>
        <dbReference type="Proteomes" id="UP001165090"/>
    </source>
</evidence>
<name>A0ABQ5S4X3_9CHLO</name>
<keyword evidence="4" id="KW-0811">Translocation</keyword>
<proteinExistence type="inferred from homology"/>
<evidence type="ECO:0000256" key="4">
    <source>
        <dbReference type="RuleBase" id="RU364035"/>
    </source>
</evidence>
<dbReference type="Pfam" id="PF04097">
    <property type="entry name" value="Nic96"/>
    <property type="match status" value="1"/>
</dbReference>
<keyword evidence="6" id="KW-1185">Reference proteome</keyword>
<accession>A0ABQ5S4X3</accession>
<dbReference type="PANTHER" id="PTHR11225">
    <property type="entry name" value="NUCLEAR PORE COMPLEX PROTEIN NUP93 NUCLEOPORIN NUP93 DEAD EYE PROTEIN"/>
    <property type="match status" value="1"/>
</dbReference>
<sequence>MADWNTLLQQSADLVGQDFNNVPRVERNLPQLQQYADALRSRTNRYRGPSEQAAATRLLAQQGLDAGRLTTEVMALEIVPTIEDVFHAETNNVEEYLQQVEEATLLAAIQEAQQESMAAFDAFMDQCITRDWNANKQRLFSLIAPSGVPGGPQPLIGRSAAGHGGQAFATSGPRLSPKEAVYVEIAKDMAVAAGSRAGAQTGTDFVKRFKEACEKYDEKSLAQDLPVSTIWGLLVRVLSEARRRNVNPASPGRYVDALVAGARKHLEEEFQQHVRTTITRHKMQAERGADPDPLREVQAFIQVKFRDRGPLDFAAPNGMDTSWVQLFYCLRAGYDRAAVRIAERCGDLLLLPTGSRTSGMGMGANLRQMVDEWLRNNCRLSERHAASLSREVERLLRDKNGLRNSLRAPYQALVCALLVGDVRAVDALSAGLQSAGLPAILSTIDDYLWARLALVGGGTGGSTGPGGSAVVPQSGLPVPTYTVAELQADINRFPPHYYSKQNREPLAYVMVLLVSLQWATAVRFLWRDDTTKPYRLDAVHMGLALFAEGALAALSGTGTGAAGPAGSEALDMASLALQYSRKFVTAGDAATSLYYRWLAAIARGGTLAIKGAMLRELLVGERDFGTLLGGGGAGARGALHALVPDAEERRQLFESVAQECQMSAQPEEAVELFLAADRPVQALIIINNEMSAAIMAAVNEAPMELGALSGIATSSMERMERIARSGRTAVERLMGERYREPLPSSSAVITGDPAARREVEAFHQLGVIRDILMAAKGGRYDQVLQRLSELPFIPTERSRLAECVRITTQLHPAIAERLQDVVAVVADAIAARGKVVGREAANQLANELNVLTSYANSMSGTRLPQAVYRKISEAQVFVAPRNPFTPS</sequence>
<comment type="similarity">
    <text evidence="2 4">Belongs to the nucleoporin interacting component (NIC) family.</text>
</comment>
<dbReference type="EMBL" id="BSDZ01000021">
    <property type="protein sequence ID" value="GLI64952.1"/>
    <property type="molecule type" value="Genomic_DNA"/>
</dbReference>
<gene>
    <name evidence="5" type="ORF">VaNZ11_008357</name>
</gene>
<evidence type="ECO:0000256" key="1">
    <source>
        <dbReference type="ARBA" id="ARBA00004259"/>
    </source>
</evidence>
<keyword evidence="4" id="KW-0653">Protein transport</keyword>